<dbReference type="STRING" id="55207.KP22_11505"/>
<comment type="caution">
    <text evidence="2">The sequence shown here is derived from an EMBL/GenBank/DDBJ whole genome shotgun (WGS) entry which is preliminary data.</text>
</comment>
<protein>
    <submittedName>
        <fullName evidence="2">Glucosamine kinase</fullName>
    </submittedName>
</protein>
<dbReference type="Pfam" id="PF01869">
    <property type="entry name" value="BcrAD_BadFG"/>
    <property type="match status" value="1"/>
</dbReference>
<gene>
    <name evidence="2" type="ORF">KP22_11505</name>
</gene>
<dbReference type="InterPro" id="IPR002731">
    <property type="entry name" value="ATPase_BadF"/>
</dbReference>
<dbReference type="InterPro" id="IPR052519">
    <property type="entry name" value="Euk-type_GlcNAc_Kinase"/>
</dbReference>
<sequence>MTTWLYAGVDGGGTGCRARIYQADGTPLGQGHGGRANLLLGVESVRQSVDEAIAQALKHSGLSADNASRLKVGLALASAEHRTAYDAFLALPHPYATQVLNTDALGACLAVNQGKDAGVVIAGTGSCGLAWQNQTITAYGGHEFPISDQGSGARLGLAVLQHTYDVLQGWRVPSALSQNINDFFSASAAHAQAANTLDALQTFSQQAKPGDYAQFARHVFDCAQQDDAVSHALLAQTASEICLLLAAVARHETPRLSLMGSIGLHIRPWLPDEWQSQLAAPMGDALDGARLIACHHYALYSHPL</sequence>
<dbReference type="CDD" id="cd24082">
    <property type="entry name" value="ASKHA_NBD_GspK-like"/>
    <property type="match status" value="1"/>
</dbReference>
<feature type="domain" description="ATPase BadF/BadG/BcrA/BcrD type" evidence="1">
    <location>
        <begin position="8"/>
        <end position="261"/>
    </location>
</feature>
<accession>A0A093S5D2</accession>
<dbReference type="InterPro" id="IPR043129">
    <property type="entry name" value="ATPase_NBD"/>
</dbReference>
<evidence type="ECO:0000259" key="1">
    <source>
        <dbReference type="Pfam" id="PF01869"/>
    </source>
</evidence>
<keyword evidence="2" id="KW-0418">Kinase</keyword>
<evidence type="ECO:0000313" key="3">
    <source>
        <dbReference type="Proteomes" id="UP000032874"/>
    </source>
</evidence>
<proteinExistence type="predicted"/>
<organism evidence="2 3">
    <name type="scientific">Pectobacterium betavasculorum</name>
    <dbReference type="NCBI Taxonomy" id="55207"/>
    <lineage>
        <taxon>Bacteria</taxon>
        <taxon>Pseudomonadati</taxon>
        <taxon>Pseudomonadota</taxon>
        <taxon>Gammaproteobacteria</taxon>
        <taxon>Enterobacterales</taxon>
        <taxon>Pectobacteriaceae</taxon>
        <taxon>Pectobacterium</taxon>
    </lineage>
</organism>
<evidence type="ECO:0000313" key="2">
    <source>
        <dbReference type="EMBL" id="KFX05326.1"/>
    </source>
</evidence>
<reference evidence="2 3" key="1">
    <citation type="submission" date="2014-08" db="EMBL/GenBank/DDBJ databases">
        <title>Genome sequences of NCPPB Pectobacterium isolates.</title>
        <authorList>
            <person name="Glover R.H."/>
            <person name="Sapp M."/>
            <person name="Elphinstone J."/>
        </authorList>
    </citation>
    <scope>NUCLEOTIDE SEQUENCE [LARGE SCALE GENOMIC DNA]</scope>
    <source>
        <strain evidence="2 3">NCPPB 2795</strain>
    </source>
</reference>
<dbReference type="Gene3D" id="3.30.420.40">
    <property type="match status" value="2"/>
</dbReference>
<dbReference type="PANTHER" id="PTHR43190">
    <property type="entry name" value="N-ACETYL-D-GLUCOSAMINE KINASE"/>
    <property type="match status" value="1"/>
</dbReference>
<dbReference type="AlphaFoldDB" id="A0A093S5D2"/>
<dbReference type="EMBL" id="JQHM01000003">
    <property type="protein sequence ID" value="KFX05326.1"/>
    <property type="molecule type" value="Genomic_DNA"/>
</dbReference>
<dbReference type="RefSeq" id="WP_039324306.1">
    <property type="nucleotide sequence ID" value="NZ_JAODTE010000004.1"/>
</dbReference>
<name>A0A093S5D2_9GAMM</name>
<dbReference type="GO" id="GO:0016301">
    <property type="term" value="F:kinase activity"/>
    <property type="evidence" value="ECO:0007669"/>
    <property type="project" value="UniProtKB-KW"/>
</dbReference>
<dbReference type="SUPFAM" id="SSF53067">
    <property type="entry name" value="Actin-like ATPase domain"/>
    <property type="match status" value="2"/>
</dbReference>
<dbReference type="eggNOG" id="COG2971">
    <property type="taxonomic scope" value="Bacteria"/>
</dbReference>
<dbReference type="Proteomes" id="UP000032874">
    <property type="component" value="Unassembled WGS sequence"/>
</dbReference>
<keyword evidence="2" id="KW-0808">Transferase</keyword>
<dbReference type="PANTHER" id="PTHR43190:SF3">
    <property type="entry name" value="N-ACETYL-D-GLUCOSAMINE KINASE"/>
    <property type="match status" value="1"/>
</dbReference>